<proteinExistence type="predicted"/>
<evidence type="ECO:0000313" key="2">
    <source>
        <dbReference type="EMBL" id="AGK56284.1"/>
    </source>
</evidence>
<dbReference type="RefSeq" id="WP_015596322.1">
    <property type="nucleotide sequence ID" value="NC_021172.1"/>
</dbReference>
<accession>N0AYR9</accession>
<gene>
    <name evidence="2" type="ORF">HYPDE_22988</name>
</gene>
<keyword evidence="3" id="KW-1185">Reference proteome</keyword>
<name>N0AYR9_9HYPH</name>
<evidence type="ECO:0000256" key="1">
    <source>
        <dbReference type="SAM" id="MobiDB-lite"/>
    </source>
</evidence>
<organism evidence="2 3">
    <name type="scientific">Hyphomicrobium denitrificans 1NES1</name>
    <dbReference type="NCBI Taxonomy" id="670307"/>
    <lineage>
        <taxon>Bacteria</taxon>
        <taxon>Pseudomonadati</taxon>
        <taxon>Pseudomonadota</taxon>
        <taxon>Alphaproteobacteria</taxon>
        <taxon>Hyphomicrobiales</taxon>
        <taxon>Hyphomicrobiaceae</taxon>
        <taxon>Hyphomicrobium</taxon>
    </lineage>
</organism>
<evidence type="ECO:0000313" key="3">
    <source>
        <dbReference type="Proteomes" id="UP000005952"/>
    </source>
</evidence>
<protein>
    <submittedName>
        <fullName evidence="2">Uncharacterized protein</fullName>
    </submittedName>
</protein>
<reference evidence="2 3" key="1">
    <citation type="journal article" date="2013" name="Genome Announc.">
        <title>Genome sequences for three denitrifying bacterial strains isolated from a uranium- and nitrate-contaminated subsurface environment.</title>
        <authorList>
            <person name="Venkatramanan R."/>
            <person name="Prakash O."/>
            <person name="Woyke T."/>
            <person name="Chain P."/>
            <person name="Goodwin L.A."/>
            <person name="Watson D."/>
            <person name="Brooks S."/>
            <person name="Kostka J.E."/>
            <person name="Green S.J."/>
        </authorList>
    </citation>
    <scope>NUCLEOTIDE SEQUENCE [LARGE SCALE GENOMIC DNA]</scope>
    <source>
        <strain evidence="2 3">1NES1</strain>
    </source>
</reference>
<dbReference type="EMBL" id="CP005587">
    <property type="protein sequence ID" value="AGK56284.1"/>
    <property type="molecule type" value="Genomic_DNA"/>
</dbReference>
<dbReference type="Proteomes" id="UP000005952">
    <property type="component" value="Chromosome"/>
</dbReference>
<dbReference type="AlphaFoldDB" id="N0AYR9"/>
<dbReference type="KEGG" id="hdt:HYPDE_22988"/>
<feature type="compositionally biased region" description="Basic and acidic residues" evidence="1">
    <location>
        <begin position="26"/>
        <end position="43"/>
    </location>
</feature>
<sequence length="202" mass="23052">MSKLSNNKGPKPRYRPSGLRRKKKLDRQEKEDGAKVQRCDPPRRPRVDLAINAALFPGEDRAAYAALHYEMMKVYQPCLPPHFEVVARATGLIWRIRRIPALEAAAFSTTARSLGYSEEALSSEHPQGQLANDKDVWDALFKSGVLTKIAEYEATLREQLKLATAELQGILDWNFEKGLFRNDMDYILSCAPDDPMWAYRRT</sequence>
<feature type="region of interest" description="Disordered" evidence="1">
    <location>
        <begin position="1"/>
        <end position="43"/>
    </location>
</feature>
<dbReference type="HOGENOM" id="CLU_1353109_0_0_5"/>
<feature type="compositionally biased region" description="Basic residues" evidence="1">
    <location>
        <begin position="10"/>
        <end position="25"/>
    </location>
</feature>